<dbReference type="Proteomes" id="UP000095209">
    <property type="component" value="Unassembled WGS sequence"/>
</dbReference>
<dbReference type="InterPro" id="IPR041802">
    <property type="entry name" value="MPP_YfcE"/>
</dbReference>
<dbReference type="GO" id="GO:0016787">
    <property type="term" value="F:hydrolase activity"/>
    <property type="evidence" value="ECO:0007669"/>
    <property type="project" value="UniProtKB-UniRule"/>
</dbReference>
<evidence type="ECO:0000259" key="3">
    <source>
        <dbReference type="Pfam" id="PF12850"/>
    </source>
</evidence>
<keyword evidence="2" id="KW-0479">Metal-binding</keyword>
<dbReference type="Pfam" id="PF12850">
    <property type="entry name" value="Metallophos_2"/>
    <property type="match status" value="1"/>
</dbReference>
<gene>
    <name evidence="4" type="ORF">BFG57_17550</name>
</gene>
<evidence type="ECO:0000256" key="1">
    <source>
        <dbReference type="ARBA" id="ARBA00008950"/>
    </source>
</evidence>
<dbReference type="InterPro" id="IPR029052">
    <property type="entry name" value="Metallo-depent_PP-like"/>
</dbReference>
<dbReference type="Gene3D" id="3.60.21.10">
    <property type="match status" value="1"/>
</dbReference>
<proteinExistence type="inferred from homology"/>
<dbReference type="EC" id="3.1.4.-" evidence="2"/>
<dbReference type="NCBIfam" id="TIGR00040">
    <property type="entry name" value="yfcE"/>
    <property type="match status" value="1"/>
</dbReference>
<evidence type="ECO:0000256" key="2">
    <source>
        <dbReference type="RuleBase" id="RU362039"/>
    </source>
</evidence>
<dbReference type="OrthoDB" id="9800565at2"/>
<name>A0A1E5LCX8_9BACI</name>
<dbReference type="InterPro" id="IPR024654">
    <property type="entry name" value="Calcineurin-like_PHP_lpxH"/>
</dbReference>
<dbReference type="RefSeq" id="WP_069718029.1">
    <property type="nucleotide sequence ID" value="NZ_MJEH01000042.1"/>
</dbReference>
<protein>
    <recommendedName>
        <fullName evidence="2">Phosphoesterase</fullName>
        <ecNumber evidence="2">3.1.4.-</ecNumber>
    </recommendedName>
</protein>
<organism evidence="4 5">
    <name type="scientific">Bacillus solimangrovi</name>
    <dbReference type="NCBI Taxonomy" id="1305675"/>
    <lineage>
        <taxon>Bacteria</taxon>
        <taxon>Bacillati</taxon>
        <taxon>Bacillota</taxon>
        <taxon>Bacilli</taxon>
        <taxon>Bacillales</taxon>
        <taxon>Bacillaceae</taxon>
        <taxon>Bacillus</taxon>
    </lineage>
</organism>
<dbReference type="GO" id="GO:0046872">
    <property type="term" value="F:metal ion binding"/>
    <property type="evidence" value="ECO:0007669"/>
    <property type="project" value="UniProtKB-KW"/>
</dbReference>
<reference evidence="4 5" key="1">
    <citation type="submission" date="2016-08" db="EMBL/GenBank/DDBJ databases">
        <title>Genome of Bacillus solimangrovi GH2-4.</title>
        <authorList>
            <person name="Lim S."/>
            <person name="Kim B.-C."/>
        </authorList>
    </citation>
    <scope>NUCLEOTIDE SEQUENCE [LARGE SCALE GENOMIC DNA]</scope>
    <source>
        <strain evidence="4 5">GH2-4</strain>
    </source>
</reference>
<comment type="caution">
    <text evidence="4">The sequence shown here is derived from an EMBL/GenBank/DDBJ whole genome shotgun (WGS) entry which is preliminary data.</text>
</comment>
<dbReference type="PANTHER" id="PTHR11124">
    <property type="entry name" value="VACUOLAR SORTING PROTEIN VPS29"/>
    <property type="match status" value="1"/>
</dbReference>
<accession>A0A1E5LCX8</accession>
<dbReference type="STRING" id="1305675.BFG57_17550"/>
<dbReference type="CDD" id="cd00841">
    <property type="entry name" value="MPP_YfcE"/>
    <property type="match status" value="1"/>
</dbReference>
<dbReference type="AlphaFoldDB" id="A0A1E5LCX8"/>
<dbReference type="EMBL" id="MJEH01000042">
    <property type="protein sequence ID" value="OEH91942.1"/>
    <property type="molecule type" value="Genomic_DNA"/>
</dbReference>
<evidence type="ECO:0000313" key="4">
    <source>
        <dbReference type="EMBL" id="OEH91942.1"/>
    </source>
</evidence>
<evidence type="ECO:0000313" key="5">
    <source>
        <dbReference type="Proteomes" id="UP000095209"/>
    </source>
</evidence>
<keyword evidence="5" id="KW-1185">Reference proteome</keyword>
<sequence length="171" mass="19444">MNVLIVSDNHGDEEILATLKERHHSDVDAFIHCGDSELPANEKSMEYFRSVRGNCDFDDKYVEERVESIDGVNCFITHGHLYNVKMSLMNIIYRAKEVGASIVCYGHSHIASVEEANGIVLINPGSIRLPRLRKDKTYAILSIEQSKKITVRYYTTEGTEVKEMSFETILE</sequence>
<feature type="domain" description="Calcineurin-like phosphoesterase" evidence="3">
    <location>
        <begin position="1"/>
        <end position="145"/>
    </location>
</feature>
<dbReference type="InterPro" id="IPR000979">
    <property type="entry name" value="Phosphodiesterase_MJ0936/Vps29"/>
</dbReference>
<dbReference type="SUPFAM" id="SSF56300">
    <property type="entry name" value="Metallo-dependent phosphatases"/>
    <property type="match status" value="1"/>
</dbReference>
<comment type="similarity">
    <text evidence="1 2">Belongs to the metallophosphoesterase superfamily. YfcE family.</text>
</comment>
<comment type="cofactor">
    <cofactor evidence="2">
        <name>a divalent metal cation</name>
        <dbReference type="ChEBI" id="CHEBI:60240"/>
    </cofactor>
</comment>